<dbReference type="GO" id="GO:0046394">
    <property type="term" value="P:carboxylic acid biosynthetic process"/>
    <property type="evidence" value="ECO:0007669"/>
    <property type="project" value="UniProtKB-ARBA"/>
</dbReference>
<name>A0A160U0T1_9ZZZZ</name>
<dbReference type="PANTHER" id="PTHR42743">
    <property type="entry name" value="AMINO-ACID AMINOTRANSFERASE"/>
    <property type="match status" value="1"/>
</dbReference>
<evidence type="ECO:0000256" key="1">
    <source>
        <dbReference type="ARBA" id="ARBA00001933"/>
    </source>
</evidence>
<proteinExistence type="inferred from homology"/>
<dbReference type="AlphaFoldDB" id="A0A160U0T1"/>
<gene>
    <name evidence="4" type="ORF">MGWOODY_Hyp684</name>
</gene>
<reference evidence="4" key="1">
    <citation type="submission" date="2015-10" db="EMBL/GenBank/DDBJ databases">
        <authorList>
            <person name="Gilbert D.G."/>
        </authorList>
    </citation>
    <scope>NUCLEOTIDE SEQUENCE</scope>
</reference>
<dbReference type="InterPro" id="IPR050571">
    <property type="entry name" value="Class-IV_PLP-Dep_Aminotrnsfr"/>
</dbReference>
<protein>
    <submittedName>
        <fullName evidence="4">D-alanine aminotransferase</fullName>
        <ecNumber evidence="4">2.6.1.21</ecNumber>
    </submittedName>
</protein>
<dbReference type="SUPFAM" id="SSF56752">
    <property type="entry name" value="D-aminoacid aminotransferase-like PLP-dependent enzymes"/>
    <property type="match status" value="1"/>
</dbReference>
<dbReference type="Pfam" id="PF01063">
    <property type="entry name" value="Aminotran_4"/>
    <property type="match status" value="1"/>
</dbReference>
<accession>A0A160U0T1</accession>
<dbReference type="InterPro" id="IPR001544">
    <property type="entry name" value="Aminotrans_IV"/>
</dbReference>
<dbReference type="PANTHER" id="PTHR42743:SF11">
    <property type="entry name" value="AMINODEOXYCHORISMATE LYASE"/>
    <property type="match status" value="1"/>
</dbReference>
<evidence type="ECO:0000256" key="2">
    <source>
        <dbReference type="ARBA" id="ARBA00009320"/>
    </source>
</evidence>
<dbReference type="Gene3D" id="3.30.470.10">
    <property type="match status" value="1"/>
</dbReference>
<comment type="cofactor">
    <cofactor evidence="1">
        <name>pyridoxal 5'-phosphate</name>
        <dbReference type="ChEBI" id="CHEBI:597326"/>
    </cofactor>
</comment>
<dbReference type="FunFam" id="3.20.10.10:FF:000002">
    <property type="entry name" value="D-alanine aminotransferase"/>
    <property type="match status" value="1"/>
</dbReference>
<evidence type="ECO:0000256" key="3">
    <source>
        <dbReference type="ARBA" id="ARBA00022898"/>
    </source>
</evidence>
<dbReference type="InterPro" id="IPR036038">
    <property type="entry name" value="Aminotransferase-like"/>
</dbReference>
<keyword evidence="3" id="KW-0663">Pyridoxal phosphate</keyword>
<dbReference type="GO" id="GO:0005829">
    <property type="term" value="C:cytosol"/>
    <property type="evidence" value="ECO:0007669"/>
    <property type="project" value="TreeGrafter"/>
</dbReference>
<dbReference type="InterPro" id="IPR043131">
    <property type="entry name" value="BCAT-like_N"/>
</dbReference>
<sequence>MSIGDTVYLNGVFTQRKDALISPLDRGFLFSHAAYEVTAVYGGKLIDFEGHVSRLGNTLEAISIPNPHDAAAWEDIHSQLIARNGLSEGLIYLEVSAGAYDSRDFAGPETFTPTIFLYADHRPLISEKAEQGIRAIFLNDIRWRRRDIKTTQLLSQALAYRAAREAGAETAFMVEDGHVTEAASANTWIVTEEGRIITRNLSSDILPGITRAHVIARLRNQGLDIEERAFTPNEAYAAKEIFTTSAGAMIAPVIQLEDRPVGTGKPGPVTRQVQRLYYEAIGADVEKVAAWALA</sequence>
<dbReference type="EMBL" id="CZQD01000038">
    <property type="protein sequence ID" value="CUS57081.1"/>
    <property type="molecule type" value="Genomic_DNA"/>
</dbReference>
<organism evidence="4">
    <name type="scientific">hydrothermal vent metagenome</name>
    <dbReference type="NCBI Taxonomy" id="652676"/>
    <lineage>
        <taxon>unclassified sequences</taxon>
        <taxon>metagenomes</taxon>
        <taxon>ecological metagenomes</taxon>
    </lineage>
</organism>
<dbReference type="GO" id="GO:0047810">
    <property type="term" value="F:D-alanine-2-oxoglutarate aminotransferase activity"/>
    <property type="evidence" value="ECO:0007669"/>
    <property type="project" value="UniProtKB-EC"/>
</dbReference>
<comment type="similarity">
    <text evidence="2">Belongs to the class-IV pyridoxal-phosphate-dependent aminotransferase family.</text>
</comment>
<dbReference type="GO" id="GO:0008652">
    <property type="term" value="P:amino acid biosynthetic process"/>
    <property type="evidence" value="ECO:0007669"/>
    <property type="project" value="UniProtKB-ARBA"/>
</dbReference>
<evidence type="ECO:0000313" key="4">
    <source>
        <dbReference type="EMBL" id="CUS57081.1"/>
    </source>
</evidence>
<dbReference type="Gene3D" id="3.20.10.10">
    <property type="entry name" value="D-amino Acid Aminotransferase, subunit A, domain 2"/>
    <property type="match status" value="1"/>
</dbReference>
<keyword evidence="4" id="KW-0032">Aminotransferase</keyword>
<keyword evidence="4" id="KW-0808">Transferase</keyword>
<dbReference type="EC" id="2.6.1.21" evidence="4"/>
<dbReference type="InterPro" id="IPR043132">
    <property type="entry name" value="BCAT-like_C"/>
</dbReference>